<dbReference type="InterPro" id="IPR051178">
    <property type="entry name" value="TfdA_dioxygenase"/>
</dbReference>
<evidence type="ECO:0000256" key="5">
    <source>
        <dbReference type="ARBA" id="ARBA00023004"/>
    </source>
</evidence>
<evidence type="ECO:0000256" key="4">
    <source>
        <dbReference type="ARBA" id="ARBA00023002"/>
    </source>
</evidence>
<evidence type="ECO:0000259" key="6">
    <source>
        <dbReference type="Pfam" id="PF02668"/>
    </source>
</evidence>
<dbReference type="Pfam" id="PF02668">
    <property type="entry name" value="TauD"/>
    <property type="match status" value="1"/>
</dbReference>
<evidence type="ECO:0000256" key="3">
    <source>
        <dbReference type="ARBA" id="ARBA00022964"/>
    </source>
</evidence>
<keyword evidence="3" id="KW-0223">Dioxygenase</keyword>
<keyword evidence="2" id="KW-0479">Metal-binding</keyword>
<gene>
    <name evidence="7" type="ORF">CBRE1094_LOCUS32232</name>
</gene>
<accession>A0A7S2IAR8</accession>
<keyword evidence="4" id="KW-0560">Oxidoreductase</keyword>
<sequence length="326" mass="35309">MAAGRCIARVPHIKPSLIGLLTAHGITLEPLTPLGAAVRGLDLRKTPSEEVLHALESVMADRGFLVFKKQGVLSGDEQVTASKLWGAREMHSTHGVHPQAPNKHIFRLSNDQSVGILGVGPQWHNDGSFERNVFSHVGYHIVRVAEQGGGTIFAHQGAAFDALQPEEQERWERLVSVNSNSGVLHPLVHTHPISKRKSVYLHLGMTGAVLEVTRQPDDPTAIKTLRLLEEDEMRHLFQSYNALLNAGFAAGKADLLGAAPRYNQEVEITGLSSKPELNGKRGIVKGVLDRQTGRVAVEIDVGDGSARRLAIKPANLLVQEAVAEVG</sequence>
<dbReference type="Gene3D" id="3.60.130.10">
    <property type="entry name" value="Clavaminate synthase-like"/>
    <property type="match status" value="1"/>
</dbReference>
<protein>
    <recommendedName>
        <fullName evidence="6">TauD/TfdA-like domain-containing protein</fullName>
    </recommendedName>
</protein>
<proteinExistence type="inferred from homology"/>
<evidence type="ECO:0000256" key="2">
    <source>
        <dbReference type="ARBA" id="ARBA00022723"/>
    </source>
</evidence>
<dbReference type="PANTHER" id="PTHR43779:SF3">
    <property type="entry name" value="(3R)-3-[(CARBOXYMETHYL)AMINO]FATTY ACID OXYGENASE_DECARBOXYLASE"/>
    <property type="match status" value="1"/>
</dbReference>
<reference evidence="7" key="1">
    <citation type="submission" date="2021-01" db="EMBL/GenBank/DDBJ databases">
        <authorList>
            <person name="Corre E."/>
            <person name="Pelletier E."/>
            <person name="Niang G."/>
            <person name="Scheremetjew M."/>
            <person name="Finn R."/>
            <person name="Kale V."/>
            <person name="Holt S."/>
            <person name="Cochrane G."/>
            <person name="Meng A."/>
            <person name="Brown T."/>
            <person name="Cohen L."/>
        </authorList>
    </citation>
    <scope>NUCLEOTIDE SEQUENCE</scope>
    <source>
        <strain evidence="7">UTEX LB 985</strain>
    </source>
</reference>
<comment type="similarity">
    <text evidence="1">Belongs to the TfdA dioxygenase family.</text>
</comment>
<dbReference type="SUPFAM" id="SSF51197">
    <property type="entry name" value="Clavaminate synthase-like"/>
    <property type="match status" value="1"/>
</dbReference>
<dbReference type="GO" id="GO:0051213">
    <property type="term" value="F:dioxygenase activity"/>
    <property type="evidence" value="ECO:0007669"/>
    <property type="project" value="UniProtKB-KW"/>
</dbReference>
<name>A0A7S2IAR8_9EUKA</name>
<evidence type="ECO:0000256" key="1">
    <source>
        <dbReference type="ARBA" id="ARBA00005896"/>
    </source>
</evidence>
<evidence type="ECO:0000313" key="7">
    <source>
        <dbReference type="EMBL" id="CAD9512664.1"/>
    </source>
</evidence>
<dbReference type="AlphaFoldDB" id="A0A7S2IAR8"/>
<dbReference type="InterPro" id="IPR003819">
    <property type="entry name" value="TauD/TfdA-like"/>
</dbReference>
<feature type="non-terminal residue" evidence="7">
    <location>
        <position position="326"/>
    </location>
</feature>
<dbReference type="PANTHER" id="PTHR43779">
    <property type="entry name" value="DIOXYGENASE RV0097-RELATED"/>
    <property type="match status" value="1"/>
</dbReference>
<dbReference type="InterPro" id="IPR042098">
    <property type="entry name" value="TauD-like_sf"/>
</dbReference>
<dbReference type="GO" id="GO:0046872">
    <property type="term" value="F:metal ion binding"/>
    <property type="evidence" value="ECO:0007669"/>
    <property type="project" value="UniProtKB-KW"/>
</dbReference>
<feature type="domain" description="TauD/TfdA-like" evidence="6">
    <location>
        <begin position="28"/>
        <end position="203"/>
    </location>
</feature>
<keyword evidence="5" id="KW-0408">Iron</keyword>
<organism evidence="7">
    <name type="scientific">Haptolina brevifila</name>
    <dbReference type="NCBI Taxonomy" id="156173"/>
    <lineage>
        <taxon>Eukaryota</taxon>
        <taxon>Haptista</taxon>
        <taxon>Haptophyta</taxon>
        <taxon>Prymnesiophyceae</taxon>
        <taxon>Prymnesiales</taxon>
        <taxon>Prymnesiaceae</taxon>
        <taxon>Haptolina</taxon>
    </lineage>
</organism>
<dbReference type="EMBL" id="HBGU01059285">
    <property type="protein sequence ID" value="CAD9512664.1"/>
    <property type="molecule type" value="Transcribed_RNA"/>
</dbReference>